<protein>
    <recommendedName>
        <fullName evidence="3">Serpin domain-containing protein</fullName>
    </recommendedName>
</protein>
<dbReference type="Pfam" id="PF00079">
    <property type="entry name" value="Serpin"/>
    <property type="match status" value="2"/>
</dbReference>
<organism evidence="4 5">
    <name type="scientific">Nocardia cyriacigeorgica</name>
    <dbReference type="NCBI Taxonomy" id="135487"/>
    <lineage>
        <taxon>Bacteria</taxon>
        <taxon>Bacillati</taxon>
        <taxon>Actinomycetota</taxon>
        <taxon>Actinomycetes</taxon>
        <taxon>Mycobacteriales</taxon>
        <taxon>Nocardiaceae</taxon>
        <taxon>Nocardia</taxon>
    </lineage>
</organism>
<dbReference type="Proteomes" id="UP000468928">
    <property type="component" value="Unassembled WGS sequence"/>
</dbReference>
<feature type="compositionally biased region" description="Pro residues" evidence="2">
    <location>
        <begin position="438"/>
        <end position="456"/>
    </location>
</feature>
<gene>
    <name evidence="4" type="ORF">GV789_01020</name>
</gene>
<feature type="region of interest" description="Disordered" evidence="2">
    <location>
        <begin position="383"/>
        <end position="501"/>
    </location>
</feature>
<dbReference type="PANTHER" id="PTHR11461">
    <property type="entry name" value="SERINE PROTEASE INHIBITOR, SERPIN"/>
    <property type="match status" value="1"/>
</dbReference>
<reference evidence="4 5" key="1">
    <citation type="submission" date="2020-01" db="EMBL/GenBank/DDBJ databases">
        <title>Genetics and antimicrobial susceptibilities of Nocardia species isolated from the soil; a comparison with species isolated from humans.</title>
        <authorList>
            <person name="Carrasco G."/>
            <person name="Monzon S."/>
            <person name="Sansegundo M."/>
            <person name="Garcia E."/>
            <person name="Garrido N."/>
            <person name="Medina M.J."/>
            <person name="Villalon P."/>
            <person name="Ramirez-Arocha A.C."/>
            <person name="Jimenez P."/>
            <person name="Cuesta I."/>
            <person name="Valdezate S."/>
        </authorList>
    </citation>
    <scope>NUCLEOTIDE SEQUENCE [LARGE SCALE GENOMIC DNA]</scope>
    <source>
        <strain evidence="4 5">CNM20110639</strain>
    </source>
</reference>
<feature type="compositionally biased region" description="Pro residues" evidence="2">
    <location>
        <begin position="411"/>
        <end position="429"/>
    </location>
</feature>
<dbReference type="PANTHER" id="PTHR11461:SF211">
    <property type="entry name" value="GH10112P-RELATED"/>
    <property type="match status" value="1"/>
</dbReference>
<dbReference type="SUPFAM" id="SSF56574">
    <property type="entry name" value="Serpins"/>
    <property type="match status" value="2"/>
</dbReference>
<dbReference type="InterPro" id="IPR023796">
    <property type="entry name" value="Serpin_dom"/>
</dbReference>
<dbReference type="SMART" id="SM00093">
    <property type="entry name" value="SERPIN"/>
    <property type="match status" value="1"/>
</dbReference>
<dbReference type="GO" id="GO:0004867">
    <property type="term" value="F:serine-type endopeptidase inhibitor activity"/>
    <property type="evidence" value="ECO:0007669"/>
    <property type="project" value="InterPro"/>
</dbReference>
<feature type="compositionally biased region" description="Basic and acidic residues" evidence="2">
    <location>
        <begin position="390"/>
        <end position="407"/>
    </location>
</feature>
<evidence type="ECO:0000259" key="3">
    <source>
        <dbReference type="SMART" id="SM00093"/>
    </source>
</evidence>
<dbReference type="InterPro" id="IPR036186">
    <property type="entry name" value="Serpin_sf"/>
</dbReference>
<dbReference type="RefSeq" id="WP_163828208.1">
    <property type="nucleotide sequence ID" value="NZ_JAAGUZ010000002.1"/>
</dbReference>
<evidence type="ECO:0000313" key="5">
    <source>
        <dbReference type="Proteomes" id="UP000468928"/>
    </source>
</evidence>
<proteinExistence type="inferred from homology"/>
<evidence type="ECO:0000256" key="1">
    <source>
        <dbReference type="RuleBase" id="RU000411"/>
    </source>
</evidence>
<evidence type="ECO:0000256" key="2">
    <source>
        <dbReference type="SAM" id="MobiDB-lite"/>
    </source>
</evidence>
<comment type="caution">
    <text evidence="4">The sequence shown here is derived from an EMBL/GenBank/DDBJ whole genome shotgun (WGS) entry which is preliminary data.</text>
</comment>
<dbReference type="AlphaFoldDB" id="A0A6P1CYH4"/>
<dbReference type="InterPro" id="IPR000215">
    <property type="entry name" value="Serpin_fam"/>
</dbReference>
<comment type="similarity">
    <text evidence="1">Belongs to the serpin family.</text>
</comment>
<dbReference type="GO" id="GO:0005615">
    <property type="term" value="C:extracellular space"/>
    <property type="evidence" value="ECO:0007669"/>
    <property type="project" value="InterPro"/>
</dbReference>
<dbReference type="Gene3D" id="3.30.497.10">
    <property type="entry name" value="Antithrombin, subunit I, domain 2"/>
    <property type="match status" value="2"/>
</dbReference>
<name>A0A6P1CYH4_9NOCA</name>
<feature type="domain" description="Serpin" evidence="3">
    <location>
        <begin position="13"/>
        <end position="382"/>
    </location>
</feature>
<sequence>MRTVVEPHVDAANRLTRRWCEVAGHEDFVVSGAGLWPLLGLLASAARNPARMELEAAVGIPADAAHSAALRLIDTMRYSRHLSAALGVWVKRTLPLNSDWLSSLPRGTVDLITDQAALDAWAGESTEGLIKEFPLQLTRDTVLVLATALVARTSWREVFYETTMTPASGPWQDKTVPALSRTTGTAWCATLLEGPSPVTRIIVEGTGDVDVHLLQGAGTAADVLTTGLNALTEGLDVRPALAVGTNGPGLTVREEISLQERDQLHLTLPPFAVRSKHDLCSPTLAALFGLTTARTNGDHFPGISPAPLSVEQGAQDVLARFTREGFEAAAVTAISLDVRGMPPPPTEHRIKVYTATFDRPFGFLAVHRPTGLAIVAGWIASRPPEPPAPTKHEQRAVQRPVDFDSHHPRPVPHPGPVPAWPPSPIPAPHPHQQTPRRYPTPPPPPPPLPPDIPAPPWQRDWAPPAPSPRSPGTPADRQQNPTPQPHRQDPPPPLPSWSQEP</sequence>
<dbReference type="InterPro" id="IPR042178">
    <property type="entry name" value="Serpin_sf_1"/>
</dbReference>
<accession>A0A6P1CYH4</accession>
<dbReference type="EMBL" id="JAAGUZ010000002">
    <property type="protein sequence ID" value="NEW43047.1"/>
    <property type="molecule type" value="Genomic_DNA"/>
</dbReference>
<evidence type="ECO:0000313" key="4">
    <source>
        <dbReference type="EMBL" id="NEW43047.1"/>
    </source>
</evidence>